<dbReference type="GeneID" id="19891010"/>
<dbReference type="AlphaFoldDB" id="J4UHZ8"/>
<dbReference type="RefSeq" id="XP_008601317.1">
    <property type="nucleotide sequence ID" value="XM_008603095.1"/>
</dbReference>
<dbReference type="Proteomes" id="UP000002762">
    <property type="component" value="Unassembled WGS sequence"/>
</dbReference>
<evidence type="ECO:0000313" key="2">
    <source>
        <dbReference type="EMBL" id="EJP62987.1"/>
    </source>
</evidence>
<keyword evidence="1" id="KW-0812">Transmembrane</keyword>
<keyword evidence="1" id="KW-0472">Membrane</keyword>
<evidence type="ECO:0000256" key="1">
    <source>
        <dbReference type="SAM" id="Phobius"/>
    </source>
</evidence>
<keyword evidence="1" id="KW-1133">Transmembrane helix</keyword>
<gene>
    <name evidence="2" type="ORF">BBA_07998</name>
</gene>
<reference evidence="2 3" key="1">
    <citation type="journal article" date="2012" name="Sci. Rep.">
        <title>Genomic perspectives on the evolution of fungal entomopathogenicity in Beauveria bassiana.</title>
        <authorList>
            <person name="Xiao G."/>
            <person name="Ying S.H."/>
            <person name="Zheng P."/>
            <person name="Wang Z.L."/>
            <person name="Zhang S."/>
            <person name="Xie X.Q."/>
            <person name="Shang Y."/>
            <person name="St Leger R.J."/>
            <person name="Zhao G.P."/>
            <person name="Wang C."/>
            <person name="Feng M.G."/>
        </authorList>
    </citation>
    <scope>NUCLEOTIDE SEQUENCE [LARGE SCALE GENOMIC DNA]</scope>
    <source>
        <strain evidence="2 3">ARSEF 2860</strain>
    </source>
</reference>
<dbReference type="HOGENOM" id="CLU_855259_0_0_1"/>
<name>J4UHZ8_BEAB2</name>
<feature type="transmembrane region" description="Helical" evidence="1">
    <location>
        <begin position="7"/>
        <end position="30"/>
    </location>
</feature>
<proteinExistence type="predicted"/>
<organism evidence="2 3">
    <name type="scientific">Beauveria bassiana (strain ARSEF 2860)</name>
    <name type="common">White muscardine disease fungus</name>
    <name type="synonym">Tritirachium shiotae</name>
    <dbReference type="NCBI Taxonomy" id="655819"/>
    <lineage>
        <taxon>Eukaryota</taxon>
        <taxon>Fungi</taxon>
        <taxon>Dikarya</taxon>
        <taxon>Ascomycota</taxon>
        <taxon>Pezizomycotina</taxon>
        <taxon>Sordariomycetes</taxon>
        <taxon>Hypocreomycetidae</taxon>
        <taxon>Hypocreales</taxon>
        <taxon>Cordycipitaceae</taxon>
        <taxon>Beauveria</taxon>
    </lineage>
</organism>
<dbReference type="InParanoid" id="J4UHZ8"/>
<dbReference type="EMBL" id="JH725179">
    <property type="protein sequence ID" value="EJP62987.1"/>
    <property type="molecule type" value="Genomic_DNA"/>
</dbReference>
<sequence>MITLRSIISFLTSPCFLAWCTVILGGATVWRTTPELQGTLERGFKEAMADDRFRELVWTIIRVLFSGNPPQEGNRAQDEEQEYSPFVRSTIFNRQSKDFARHGAFYGPVVGPFGALWVLAIYTGLLLLSAIFDLHLKDSIWHCKDDTRSQTMGLLAIHWLPSDSLSRNDVPGPGPLAIYWLSSDSLPRPGPAPLQYTGCPPTVSRNAVPGPGPLALYWPVDCRLTYVVEVHITIPNDFFPFSLVQVQGHAAHADAHGAAAAHAPQRLHSRLAQPPRRRYLADKNRRHALMFAMVAEKTCTRAQKSIGYLMSLQRTVSNSAVAVLC</sequence>
<accession>J4UHZ8</accession>
<evidence type="ECO:0000313" key="3">
    <source>
        <dbReference type="Proteomes" id="UP000002762"/>
    </source>
</evidence>
<keyword evidence="3" id="KW-1185">Reference proteome</keyword>
<protein>
    <submittedName>
        <fullName evidence="2">Uncharacterized protein</fullName>
    </submittedName>
</protein>
<feature type="transmembrane region" description="Helical" evidence="1">
    <location>
        <begin position="115"/>
        <end position="134"/>
    </location>
</feature>